<evidence type="ECO:0000313" key="2">
    <source>
        <dbReference type="EMBL" id="MCL1634095.1"/>
    </source>
</evidence>
<dbReference type="Proteomes" id="UP001431217">
    <property type="component" value="Unassembled WGS sequence"/>
</dbReference>
<proteinExistence type="predicted"/>
<organism evidence="2 3">
    <name type="scientific">Luteimonas galliterrae</name>
    <dbReference type="NCBI Taxonomy" id="2940486"/>
    <lineage>
        <taxon>Bacteria</taxon>
        <taxon>Pseudomonadati</taxon>
        <taxon>Pseudomonadota</taxon>
        <taxon>Gammaproteobacteria</taxon>
        <taxon>Lysobacterales</taxon>
        <taxon>Lysobacteraceae</taxon>
        <taxon>Luteimonas</taxon>
    </lineage>
</organism>
<dbReference type="Gene3D" id="3.40.50.150">
    <property type="entry name" value="Vaccinia Virus protein VP39"/>
    <property type="match status" value="1"/>
</dbReference>
<gene>
    <name evidence="2" type="ORF">M2650_05545</name>
</gene>
<dbReference type="GO" id="GO:0008168">
    <property type="term" value="F:methyltransferase activity"/>
    <property type="evidence" value="ECO:0007669"/>
    <property type="project" value="UniProtKB-KW"/>
</dbReference>
<comment type="caution">
    <text evidence="2">The sequence shown here is derived from an EMBL/GenBank/DDBJ whole genome shotgun (WGS) entry which is preliminary data.</text>
</comment>
<protein>
    <submittedName>
        <fullName evidence="2">Methyltransferase domain-containing protein</fullName>
    </submittedName>
</protein>
<dbReference type="RefSeq" id="WP_249472272.1">
    <property type="nucleotide sequence ID" value="NZ_JAMBEP010000001.1"/>
</dbReference>
<dbReference type="InterPro" id="IPR029063">
    <property type="entry name" value="SAM-dependent_MTases_sf"/>
</dbReference>
<evidence type="ECO:0000259" key="1">
    <source>
        <dbReference type="Pfam" id="PF13649"/>
    </source>
</evidence>
<dbReference type="GO" id="GO:0032259">
    <property type="term" value="P:methylation"/>
    <property type="evidence" value="ECO:0007669"/>
    <property type="project" value="UniProtKB-KW"/>
</dbReference>
<dbReference type="Pfam" id="PF13649">
    <property type="entry name" value="Methyltransf_25"/>
    <property type="match status" value="1"/>
</dbReference>
<keyword evidence="3" id="KW-1185">Reference proteome</keyword>
<reference evidence="2 3" key="1">
    <citation type="submission" date="2022-05" db="EMBL/GenBank/DDBJ databases">
        <title>Luteimonas sp. SX5, whole genome shotgun sequencing project.</title>
        <authorList>
            <person name="Zhao G."/>
            <person name="Shen L."/>
        </authorList>
    </citation>
    <scope>NUCLEOTIDE SEQUENCE [LARGE SCALE GENOMIC DNA]</scope>
    <source>
        <strain evidence="2 3">SX5</strain>
    </source>
</reference>
<dbReference type="EMBL" id="JAMBEP010000001">
    <property type="protein sequence ID" value="MCL1634095.1"/>
    <property type="molecule type" value="Genomic_DNA"/>
</dbReference>
<accession>A0ABT0MGT8</accession>
<name>A0ABT0MGT8_9GAMM</name>
<keyword evidence="2" id="KW-0489">Methyltransferase</keyword>
<keyword evidence="2" id="KW-0808">Transferase</keyword>
<dbReference type="InterPro" id="IPR041698">
    <property type="entry name" value="Methyltransf_25"/>
</dbReference>
<sequence length="203" mass="21834">MTTLLSDALPPWMLMLRQWLKHPRRTAAIAPSGPELATAMVAELPPDTRRVIELGGGTGALTKALLAHGIAAADLLVVELNEAMHARLQRRFPQARNVLGDARQLREIAAAQGFVGEGAADAIVSGLGMLSMDRKLQRDIYAAAFDCLRGDGRLIQFTYGPQPPLADEVARELGLAAMRGAFVLRNVPPATVYVYRRTEAAGA</sequence>
<evidence type="ECO:0000313" key="3">
    <source>
        <dbReference type="Proteomes" id="UP001431217"/>
    </source>
</evidence>
<dbReference type="CDD" id="cd02440">
    <property type="entry name" value="AdoMet_MTases"/>
    <property type="match status" value="1"/>
</dbReference>
<dbReference type="SUPFAM" id="SSF53335">
    <property type="entry name" value="S-adenosyl-L-methionine-dependent methyltransferases"/>
    <property type="match status" value="1"/>
</dbReference>
<feature type="domain" description="Methyltransferase" evidence="1">
    <location>
        <begin position="51"/>
        <end position="152"/>
    </location>
</feature>